<dbReference type="eggNOG" id="ENOG502QQIB">
    <property type="taxonomic scope" value="Eukaryota"/>
</dbReference>
<dbReference type="OrthoDB" id="549905at2759"/>
<protein>
    <recommendedName>
        <fullName evidence="3">Sec1-like protein</fullName>
    </recommendedName>
</protein>
<dbReference type="FunCoup" id="D8U8A1">
    <property type="interactions" value="1452"/>
</dbReference>
<dbReference type="EMBL" id="GL378367">
    <property type="protein sequence ID" value="EFJ44105.1"/>
    <property type="molecule type" value="Genomic_DNA"/>
</dbReference>
<accession>D8U8A1</accession>
<evidence type="ECO:0008006" key="3">
    <source>
        <dbReference type="Google" id="ProtNLM"/>
    </source>
</evidence>
<dbReference type="AlphaFoldDB" id="D8U8A1"/>
<dbReference type="InterPro" id="IPR036045">
    <property type="entry name" value="Sec1-like_sf"/>
</dbReference>
<dbReference type="RefSeq" id="XP_002954906.1">
    <property type="nucleotide sequence ID" value="XM_002954860.1"/>
</dbReference>
<gene>
    <name evidence="1" type="ORF">VOLCADRAFT_95747</name>
</gene>
<keyword evidence="2" id="KW-1185">Reference proteome</keyword>
<dbReference type="InParanoid" id="D8U8A1"/>
<dbReference type="STRING" id="3068.D8U8A1"/>
<dbReference type="GeneID" id="9621581"/>
<name>D8U8A1_VOLCA</name>
<proteinExistence type="predicted"/>
<sequence>MFEVIQGAVLDLAESLQGSLLYLDAGAGEIAQTTLGLPFLFGELGGLITEAWRRLSLCYMGVISNGVVNGNAGLGVSHVCSLETATSEDSAYPLLATGSAPTRLAIFTTQLLTDAHQSILRAVLAHPTIGSVSVFSSVSEHAHACQAATELGVEAYREYAELLQRSEGRVLAEAAEALLTEAETVAKAVSELRRPRLRLCRSVWPSCHSWHPAWIKDCSYCLQPAQPQGGPSPLLPVLHYCIMGTSHLALLLPSDVAGTIAVRFTDIVATARWYCYTAVLLTAALMLLLALRSLSRPFASFTRMCGGAGVPPQRLLVRVYQPRQPGRWQFGGEDVTWMSDSDIANGVVVAKGPPSSTAAFLPYGQLSYESYGVELLDPTDRTAISRIEAIAGRPRRDALAALRRGLKEALRAEKLTPAVRSKAGAVQAPELRGLAEPLVTSSGACSRQRGVAALGLALADVMTAPAAAEWEAAAGLERGVLAALAGDGSGGGGGGGGCDAAMQVLLDAVGAARSGRGPLHVGHVLEILPAVFAAAADSESATAAGPATAAASAYTYTGSSGSGICPFSLQQQAALRRALEEAVLHLLSSSDTCTATRVQDVLSGRLPPDVVAALAARVAARQVGDGSSGMEGGAEGEVQEEKEEEVAVLRRRLSAALDSLFVGLRYASGARERLKTFRKVTHVDVFAENHGSLNPLLRQVVRKVLQRAEVSDWQQQSLSSGGGGGLVRGLLGGLMGASRALVGRAGGQAGGGQLPADYGTVLVFVVGGISAAEVREVRAELDEHVGPGKPRVLLGGTSLLLPQDVVLQLAGGLLPPPK</sequence>
<dbReference type="KEGG" id="vcn:VOLCADRAFT_95747"/>
<organism evidence="2">
    <name type="scientific">Volvox carteri f. nagariensis</name>
    <dbReference type="NCBI Taxonomy" id="3068"/>
    <lineage>
        <taxon>Eukaryota</taxon>
        <taxon>Viridiplantae</taxon>
        <taxon>Chlorophyta</taxon>
        <taxon>core chlorophytes</taxon>
        <taxon>Chlorophyceae</taxon>
        <taxon>CS clade</taxon>
        <taxon>Chlamydomonadales</taxon>
        <taxon>Volvocaceae</taxon>
        <taxon>Volvox</taxon>
    </lineage>
</organism>
<evidence type="ECO:0000313" key="2">
    <source>
        <dbReference type="Proteomes" id="UP000001058"/>
    </source>
</evidence>
<evidence type="ECO:0000313" key="1">
    <source>
        <dbReference type="EMBL" id="EFJ44105.1"/>
    </source>
</evidence>
<dbReference type="Proteomes" id="UP000001058">
    <property type="component" value="Unassembled WGS sequence"/>
</dbReference>
<dbReference type="SUPFAM" id="SSF56815">
    <property type="entry name" value="Sec1/munc18-like (SM) proteins"/>
    <property type="match status" value="1"/>
</dbReference>
<reference evidence="1 2" key="1">
    <citation type="journal article" date="2010" name="Science">
        <title>Genomic analysis of organismal complexity in the multicellular green alga Volvox carteri.</title>
        <authorList>
            <person name="Prochnik S.E."/>
            <person name="Umen J."/>
            <person name="Nedelcu A.M."/>
            <person name="Hallmann A."/>
            <person name="Miller S.M."/>
            <person name="Nishii I."/>
            <person name="Ferris P."/>
            <person name="Kuo A."/>
            <person name="Mitros T."/>
            <person name="Fritz-Laylin L.K."/>
            <person name="Hellsten U."/>
            <person name="Chapman J."/>
            <person name="Simakov O."/>
            <person name="Rensing S.A."/>
            <person name="Terry A."/>
            <person name="Pangilinan J."/>
            <person name="Kapitonov V."/>
            <person name="Jurka J."/>
            <person name="Salamov A."/>
            <person name="Shapiro H."/>
            <person name="Schmutz J."/>
            <person name="Grimwood J."/>
            <person name="Lindquist E."/>
            <person name="Lucas S."/>
            <person name="Grigoriev I.V."/>
            <person name="Schmitt R."/>
            <person name="Kirk D."/>
            <person name="Rokhsar D.S."/>
        </authorList>
    </citation>
    <scope>NUCLEOTIDE SEQUENCE [LARGE SCALE GENOMIC DNA]</scope>
    <source>
        <strain evidence="2">f. Nagariensis / Eve</strain>
    </source>
</reference>